<keyword evidence="2" id="KW-1185">Reference proteome</keyword>
<accession>M9RCC4</accession>
<dbReference type="KEGG" id="oat:OAN307_63p00460"/>
<keyword evidence="1" id="KW-0614">Plasmid</keyword>
<proteinExistence type="predicted"/>
<dbReference type="AlphaFoldDB" id="M9RCC4"/>
<sequence length="107" mass="11956">MVAQNRAGETHIPQRRASKCSWIALGFYVTNLLSRWQSCNCYVSSRHCATDRAFEGKFNKALVAVAHQLGLKKPHNPREKPVCGYLINDNYCVQQTTLSARGLGVGF</sequence>
<gene>
    <name evidence="1" type="ORF">OAN307_63p00460</name>
</gene>
<dbReference type="Proteomes" id="UP000005307">
    <property type="component" value="Plasmid pOA307_63"/>
</dbReference>
<reference evidence="1 2" key="1">
    <citation type="journal article" date="2013" name="PLoS ONE">
        <title>Poles Apart: Arctic and Antarctic Octadecabacter strains Share High Genome Plasticity and a New Type of Xanthorhodopsin.</title>
        <authorList>
            <person name="Vollmers J."/>
            <person name="Voget S."/>
            <person name="Dietrich S."/>
            <person name="Gollnow K."/>
            <person name="Smits M."/>
            <person name="Meyer K."/>
            <person name="Brinkhoff T."/>
            <person name="Simon M."/>
            <person name="Daniel R."/>
        </authorList>
    </citation>
    <scope>NUCLEOTIDE SEQUENCE [LARGE SCALE GENOMIC DNA]</scope>
    <source>
        <strain evidence="1 2">307</strain>
        <plasmid evidence="1">pOA307_63</plasmid>
    </source>
</reference>
<protein>
    <submittedName>
        <fullName evidence="1">Uncharacterized protein</fullName>
    </submittedName>
</protein>
<evidence type="ECO:0000313" key="2">
    <source>
        <dbReference type="Proteomes" id="UP000005307"/>
    </source>
</evidence>
<geneLocation type="plasmid" evidence="1 2">
    <name>pOA307_63</name>
</geneLocation>
<name>M9RCC4_9RHOB</name>
<evidence type="ECO:0000313" key="1">
    <source>
        <dbReference type="EMBL" id="AGI70264.1"/>
    </source>
</evidence>
<dbReference type="HOGENOM" id="CLU_2207342_0_0_5"/>
<dbReference type="EMBL" id="CP003741">
    <property type="protein sequence ID" value="AGI70264.1"/>
    <property type="molecule type" value="Genomic_DNA"/>
</dbReference>
<organism evidence="1 2">
    <name type="scientific">Octadecabacter antarcticus 307</name>
    <dbReference type="NCBI Taxonomy" id="391626"/>
    <lineage>
        <taxon>Bacteria</taxon>
        <taxon>Pseudomonadati</taxon>
        <taxon>Pseudomonadota</taxon>
        <taxon>Alphaproteobacteria</taxon>
        <taxon>Rhodobacterales</taxon>
        <taxon>Roseobacteraceae</taxon>
        <taxon>Octadecabacter</taxon>
    </lineage>
</organism>